<keyword evidence="2" id="KW-0472">Membrane</keyword>
<organism evidence="3 4">
    <name type="scientific">Citreimonas salinaria</name>
    <dbReference type="NCBI Taxonomy" id="321339"/>
    <lineage>
        <taxon>Bacteria</taxon>
        <taxon>Pseudomonadati</taxon>
        <taxon>Pseudomonadota</taxon>
        <taxon>Alphaproteobacteria</taxon>
        <taxon>Rhodobacterales</taxon>
        <taxon>Roseobacteraceae</taxon>
        <taxon>Citreimonas</taxon>
    </lineage>
</organism>
<evidence type="ECO:0000256" key="2">
    <source>
        <dbReference type="SAM" id="Phobius"/>
    </source>
</evidence>
<protein>
    <submittedName>
        <fullName evidence="3">Uncharacterized protein</fullName>
    </submittedName>
</protein>
<gene>
    <name evidence="3" type="ORF">SAMN05444340_11063</name>
</gene>
<feature type="region of interest" description="Disordered" evidence="1">
    <location>
        <begin position="1"/>
        <end position="34"/>
    </location>
</feature>
<evidence type="ECO:0000313" key="4">
    <source>
        <dbReference type="Proteomes" id="UP000199286"/>
    </source>
</evidence>
<reference evidence="3 4" key="1">
    <citation type="submission" date="2016-10" db="EMBL/GenBank/DDBJ databases">
        <authorList>
            <person name="de Groot N.N."/>
        </authorList>
    </citation>
    <scope>NUCLEOTIDE SEQUENCE [LARGE SCALE GENOMIC DNA]</scope>
    <source>
        <strain evidence="3 4">DSM 26880</strain>
    </source>
</reference>
<name>A0A1H3KRV1_9RHOB</name>
<dbReference type="Proteomes" id="UP000199286">
    <property type="component" value="Unassembled WGS sequence"/>
</dbReference>
<sequence length="84" mass="8981">MQRLPLRSVSHTCMPKQVRPSPDSAGAPGEPGPPTTHILRAVWNRLCEIERRVSDSLLGDSIAGICIVVLACAATVLVPLIFGH</sequence>
<keyword evidence="2" id="KW-1133">Transmembrane helix</keyword>
<keyword evidence="4" id="KW-1185">Reference proteome</keyword>
<keyword evidence="2" id="KW-0812">Transmembrane</keyword>
<feature type="transmembrane region" description="Helical" evidence="2">
    <location>
        <begin position="61"/>
        <end position="82"/>
    </location>
</feature>
<proteinExistence type="predicted"/>
<evidence type="ECO:0000313" key="3">
    <source>
        <dbReference type="EMBL" id="SDY54729.1"/>
    </source>
</evidence>
<dbReference type="STRING" id="321339.SAMN05444340_11063"/>
<accession>A0A1H3KRV1</accession>
<dbReference type="AlphaFoldDB" id="A0A1H3KRV1"/>
<evidence type="ECO:0000256" key="1">
    <source>
        <dbReference type="SAM" id="MobiDB-lite"/>
    </source>
</evidence>
<dbReference type="EMBL" id="FNPF01000010">
    <property type="protein sequence ID" value="SDY54729.1"/>
    <property type="molecule type" value="Genomic_DNA"/>
</dbReference>